<name>A0A5J9W286_9POAL</name>
<gene>
    <name evidence="4" type="ORF">EJB05_08397</name>
</gene>
<sequence>MEAGCHRPTTRTVSTSTAKTAPATHTFRIVGYSLSTGHGEFIPSATFTVGGHKWCIRFFPDGDGPEFSKDYIAAYLHLVSVSSQVKVAYDLRLLNQITGVSSSVFPWPMTSLFTSSYPTWGHQQVLEPKQAGRDDCLIIECDITVVKELRVETTVKATEVEVPPSDMLDGLGARIGGSSRHHIQGEGEARARDAVVGLQGRFVRANEGERDDPNDRKHATGYFQVIAPLHLHGLVACYGGSYEDENIETVIHLVVAADRYDMERMKVMCESILAKRLHVDNVATTLALADQHHCSKLKDACIEFISSSNGMNDVLASKGYVHLKRAWTCLVCTLKKIPHSGMALRRPILDA</sequence>
<dbReference type="Proteomes" id="UP000324897">
    <property type="component" value="Unassembled WGS sequence"/>
</dbReference>
<protein>
    <recommendedName>
        <fullName evidence="3">MATH domain-containing protein</fullName>
    </recommendedName>
</protein>
<dbReference type="InterPro" id="IPR008974">
    <property type="entry name" value="TRAF-like"/>
</dbReference>
<dbReference type="Pfam" id="PF24570">
    <property type="entry name" value="BACK_BPM_SPOP"/>
    <property type="match status" value="1"/>
</dbReference>
<proteinExistence type="inferred from homology"/>
<comment type="similarity">
    <text evidence="2">Belongs to the Tdpoz family.</text>
</comment>
<dbReference type="Gene3D" id="1.25.40.420">
    <property type="match status" value="1"/>
</dbReference>
<comment type="caution">
    <text evidence="4">The sequence shown here is derived from an EMBL/GenBank/DDBJ whole genome shotgun (WGS) entry which is preliminary data.</text>
</comment>
<accession>A0A5J9W286</accession>
<dbReference type="EMBL" id="RWGY01000005">
    <property type="protein sequence ID" value="TVU42015.1"/>
    <property type="molecule type" value="Genomic_DNA"/>
</dbReference>
<evidence type="ECO:0000313" key="4">
    <source>
        <dbReference type="EMBL" id="TVU42015.1"/>
    </source>
</evidence>
<dbReference type="Gramene" id="TVU42015">
    <property type="protein sequence ID" value="TVU42015"/>
    <property type="gene ID" value="EJB05_08397"/>
</dbReference>
<dbReference type="Pfam" id="PF22486">
    <property type="entry name" value="MATH_2"/>
    <property type="match status" value="1"/>
</dbReference>
<dbReference type="InterPro" id="IPR045005">
    <property type="entry name" value="BPM1-6"/>
</dbReference>
<dbReference type="Gene3D" id="3.30.710.10">
    <property type="entry name" value="Potassium Channel Kv1.1, Chain A"/>
    <property type="match status" value="1"/>
</dbReference>
<feature type="non-terminal residue" evidence="4">
    <location>
        <position position="1"/>
    </location>
</feature>
<dbReference type="GO" id="GO:0016567">
    <property type="term" value="P:protein ubiquitination"/>
    <property type="evidence" value="ECO:0007669"/>
    <property type="project" value="InterPro"/>
</dbReference>
<dbReference type="InterPro" id="IPR002083">
    <property type="entry name" value="MATH/TRAF_dom"/>
</dbReference>
<organism evidence="4 5">
    <name type="scientific">Eragrostis curvula</name>
    <name type="common">weeping love grass</name>
    <dbReference type="NCBI Taxonomy" id="38414"/>
    <lineage>
        <taxon>Eukaryota</taxon>
        <taxon>Viridiplantae</taxon>
        <taxon>Streptophyta</taxon>
        <taxon>Embryophyta</taxon>
        <taxon>Tracheophyta</taxon>
        <taxon>Spermatophyta</taxon>
        <taxon>Magnoliopsida</taxon>
        <taxon>Liliopsida</taxon>
        <taxon>Poales</taxon>
        <taxon>Poaceae</taxon>
        <taxon>PACMAD clade</taxon>
        <taxon>Chloridoideae</taxon>
        <taxon>Eragrostideae</taxon>
        <taxon>Eragrostidinae</taxon>
        <taxon>Eragrostis</taxon>
    </lineage>
</organism>
<evidence type="ECO:0000256" key="1">
    <source>
        <dbReference type="ARBA" id="ARBA00004906"/>
    </source>
</evidence>
<feature type="domain" description="MATH" evidence="3">
    <location>
        <begin position="22"/>
        <end position="149"/>
    </location>
</feature>
<dbReference type="InterPro" id="IPR056423">
    <property type="entry name" value="BACK_BPM_SPOP"/>
</dbReference>
<dbReference type="CDD" id="cd00121">
    <property type="entry name" value="MATH"/>
    <property type="match status" value="1"/>
</dbReference>
<reference evidence="4 5" key="1">
    <citation type="journal article" date="2019" name="Sci. Rep.">
        <title>A high-quality genome of Eragrostis curvula grass provides insights into Poaceae evolution and supports new strategies to enhance forage quality.</title>
        <authorList>
            <person name="Carballo J."/>
            <person name="Santos B.A.C.M."/>
            <person name="Zappacosta D."/>
            <person name="Garbus I."/>
            <person name="Selva J.P."/>
            <person name="Gallo C.A."/>
            <person name="Diaz A."/>
            <person name="Albertini E."/>
            <person name="Caccamo M."/>
            <person name="Echenique V."/>
        </authorList>
    </citation>
    <scope>NUCLEOTIDE SEQUENCE [LARGE SCALE GENOMIC DNA]</scope>
    <source>
        <strain evidence="5">cv. Victoria</strain>
        <tissue evidence="4">Leaf</tissue>
    </source>
</reference>
<dbReference type="InterPro" id="IPR011333">
    <property type="entry name" value="SKP1/BTB/POZ_sf"/>
</dbReference>
<dbReference type="AlphaFoldDB" id="A0A5J9W286"/>
<dbReference type="PANTHER" id="PTHR26379:SF441">
    <property type="entry name" value="BTB DOMAIN-CONTAINING PROTEIN"/>
    <property type="match status" value="1"/>
</dbReference>
<evidence type="ECO:0000256" key="2">
    <source>
        <dbReference type="ARBA" id="ARBA00010846"/>
    </source>
</evidence>
<dbReference type="PROSITE" id="PS50144">
    <property type="entry name" value="MATH"/>
    <property type="match status" value="1"/>
</dbReference>
<dbReference type="SUPFAM" id="SSF49599">
    <property type="entry name" value="TRAF domain-like"/>
    <property type="match status" value="1"/>
</dbReference>
<dbReference type="Gene3D" id="2.60.210.10">
    <property type="entry name" value="Apoptosis, Tumor Necrosis Factor Receptor Associated Protein 2, Chain A"/>
    <property type="match status" value="1"/>
</dbReference>
<comment type="pathway">
    <text evidence="1">Protein modification; protein ubiquitination.</text>
</comment>
<evidence type="ECO:0000313" key="5">
    <source>
        <dbReference type="Proteomes" id="UP000324897"/>
    </source>
</evidence>
<dbReference type="OrthoDB" id="1883087at2759"/>
<evidence type="ECO:0000259" key="3">
    <source>
        <dbReference type="PROSITE" id="PS50144"/>
    </source>
</evidence>
<dbReference type="PANTHER" id="PTHR26379">
    <property type="entry name" value="BTB/POZ AND MATH DOMAIN-CONTAINING PROTEIN 1"/>
    <property type="match status" value="1"/>
</dbReference>
<keyword evidence="5" id="KW-1185">Reference proteome</keyword>